<dbReference type="AlphaFoldDB" id="A0AAD4KGQ7"/>
<dbReference type="GeneID" id="70247718"/>
<dbReference type="EMBL" id="JAJTJA010000014">
    <property type="protein sequence ID" value="KAH8690007.1"/>
    <property type="molecule type" value="Genomic_DNA"/>
</dbReference>
<gene>
    <name evidence="2" type="ORF">BGW36DRAFT_390067</name>
</gene>
<proteinExistence type="predicted"/>
<reference evidence="2" key="1">
    <citation type="submission" date="2021-12" db="EMBL/GenBank/DDBJ databases">
        <title>Convergent genome expansion in fungi linked to evolution of root-endophyte symbiosis.</title>
        <authorList>
            <consortium name="DOE Joint Genome Institute"/>
            <person name="Ke Y.-H."/>
            <person name="Bonito G."/>
            <person name="Liao H.-L."/>
            <person name="Looney B."/>
            <person name="Rojas-Flechas A."/>
            <person name="Nash J."/>
            <person name="Hameed K."/>
            <person name="Schadt C."/>
            <person name="Martin F."/>
            <person name="Crous P.W."/>
            <person name="Miettinen O."/>
            <person name="Magnuson J.K."/>
            <person name="Labbe J."/>
            <person name="Jacobson D."/>
            <person name="Doktycz M.J."/>
            <person name="Veneault-Fourrey C."/>
            <person name="Kuo A."/>
            <person name="Mondo S."/>
            <person name="Calhoun S."/>
            <person name="Riley R."/>
            <person name="Ohm R."/>
            <person name="LaButti K."/>
            <person name="Andreopoulos B."/>
            <person name="Pangilinan J."/>
            <person name="Nolan M."/>
            <person name="Tritt A."/>
            <person name="Clum A."/>
            <person name="Lipzen A."/>
            <person name="Daum C."/>
            <person name="Barry K."/>
            <person name="Grigoriev I.V."/>
            <person name="Vilgalys R."/>
        </authorList>
    </citation>
    <scope>NUCLEOTIDE SEQUENCE</scope>
    <source>
        <strain evidence="2">PMI_201</strain>
    </source>
</reference>
<evidence type="ECO:0000313" key="3">
    <source>
        <dbReference type="Proteomes" id="UP001201262"/>
    </source>
</evidence>
<sequence>MGALRVPNEGRLKHKYYDDEYVSQGELDIRGKSSTTSLHDLIESGLFKTFPPFILHDKLQETVPSHVRVRNLYKDFQKGDWVYEYPVQHIHWAKNMAYSIFSYQWAQEAALQAFLSLMPQYNQENTEIFSDSHLWKFGRCMVRQISPAPPTETDQKVQSSCVCPSGDWIVATYKTFLLLIKAYPAPLGGNAKTFRLSLHPSHIDMIKDFNKGACIELSNARFTIAENDLFVIARSGRCIVMWEVQSVVEDGTDFCFITHCLDEDTAHKEFEALCS</sequence>
<organism evidence="2 3">
    <name type="scientific">Talaromyces proteolyticus</name>
    <dbReference type="NCBI Taxonomy" id="1131652"/>
    <lineage>
        <taxon>Eukaryota</taxon>
        <taxon>Fungi</taxon>
        <taxon>Dikarya</taxon>
        <taxon>Ascomycota</taxon>
        <taxon>Pezizomycotina</taxon>
        <taxon>Eurotiomycetes</taxon>
        <taxon>Eurotiomycetidae</taxon>
        <taxon>Eurotiales</taxon>
        <taxon>Trichocomaceae</taxon>
        <taxon>Talaromyces</taxon>
        <taxon>Talaromyces sect. Bacilispori</taxon>
    </lineage>
</organism>
<keyword evidence="3" id="KW-1185">Reference proteome</keyword>
<feature type="domain" description="Vacuolar import/degradation Vid27 C-terminal" evidence="1">
    <location>
        <begin position="158"/>
        <end position="257"/>
    </location>
</feature>
<evidence type="ECO:0000313" key="2">
    <source>
        <dbReference type="EMBL" id="KAH8690007.1"/>
    </source>
</evidence>
<dbReference type="Pfam" id="PF08553">
    <property type="entry name" value="VID27"/>
    <property type="match status" value="1"/>
</dbReference>
<dbReference type="InterPro" id="IPR013863">
    <property type="entry name" value="VID27_C"/>
</dbReference>
<name>A0AAD4KGQ7_9EURO</name>
<protein>
    <recommendedName>
        <fullName evidence="1">Vacuolar import/degradation Vid27 C-terminal domain-containing protein</fullName>
    </recommendedName>
</protein>
<dbReference type="RefSeq" id="XP_046066290.1">
    <property type="nucleotide sequence ID" value="XM_046217431.1"/>
</dbReference>
<accession>A0AAD4KGQ7</accession>
<dbReference type="Proteomes" id="UP001201262">
    <property type="component" value="Unassembled WGS sequence"/>
</dbReference>
<comment type="caution">
    <text evidence="2">The sequence shown here is derived from an EMBL/GenBank/DDBJ whole genome shotgun (WGS) entry which is preliminary data.</text>
</comment>
<evidence type="ECO:0000259" key="1">
    <source>
        <dbReference type="Pfam" id="PF08553"/>
    </source>
</evidence>